<dbReference type="Pfam" id="PF00535">
    <property type="entry name" value="Glycos_transf_2"/>
    <property type="match status" value="1"/>
</dbReference>
<comment type="caution">
    <text evidence="3">The sequence shown here is derived from an EMBL/GenBank/DDBJ whole genome shotgun (WGS) entry which is preliminary data.</text>
</comment>
<evidence type="ECO:0000313" key="4">
    <source>
        <dbReference type="Proteomes" id="UP000054770"/>
    </source>
</evidence>
<evidence type="ECO:0000313" key="3">
    <source>
        <dbReference type="EMBL" id="SAL74136.1"/>
    </source>
</evidence>
<dbReference type="SUPFAM" id="SSF53448">
    <property type="entry name" value="Nucleotide-diphospho-sugar transferases"/>
    <property type="match status" value="1"/>
</dbReference>
<evidence type="ECO:0000259" key="2">
    <source>
        <dbReference type="Pfam" id="PF00535"/>
    </source>
</evidence>
<reference evidence="3" key="1">
    <citation type="submission" date="2016-01" db="EMBL/GenBank/DDBJ databases">
        <authorList>
            <person name="Peeters C."/>
        </authorList>
    </citation>
    <scope>NUCLEOTIDE SEQUENCE [LARGE SCALE GENOMIC DNA]</scope>
    <source>
        <strain evidence="3">LMG 22940</strain>
    </source>
</reference>
<feature type="domain" description="Glycosyltransferase 2-like" evidence="2">
    <location>
        <begin position="18"/>
        <end position="149"/>
    </location>
</feature>
<keyword evidence="4" id="KW-1185">Reference proteome</keyword>
<dbReference type="InterPro" id="IPR001173">
    <property type="entry name" value="Glyco_trans_2-like"/>
</dbReference>
<dbReference type="PANTHER" id="PTHR43630:SF2">
    <property type="entry name" value="GLYCOSYLTRANSFERASE"/>
    <property type="match status" value="1"/>
</dbReference>
<sequence length="263" mass="29530">MRPRELLTRPMNQPTLGVALITRNAAARLAQCLQAVSFADEIVVVDSGSTDATVGIAEAHRARVIEAHDWPGFGPQKNRALDALSTDWILSIDADEVVSPELAASIRAAIRDPHADAYLLDRLSSFCGVWVKHSGWYPDWIPRLFKRGTARFSDDLVHERLVLSDSAQTARLKGQLMHYSYEDFETVLRKLDDYSTAGALQRHAAGKRGSFGVAVSRGFWAFVRTYFLRRGFLDGRTGFMIALFNAQTVYYRFLKLAHLNKTR</sequence>
<protein>
    <submittedName>
        <fullName evidence="3">LPS biosynthesis</fullName>
    </submittedName>
</protein>
<dbReference type="InterPro" id="IPR029044">
    <property type="entry name" value="Nucleotide-diphossugar_trans"/>
</dbReference>
<evidence type="ECO:0000256" key="1">
    <source>
        <dbReference type="ARBA" id="ARBA00038494"/>
    </source>
</evidence>
<dbReference type="CDD" id="cd02511">
    <property type="entry name" value="Beta4Glucosyltransferase"/>
    <property type="match status" value="1"/>
</dbReference>
<dbReference type="PANTHER" id="PTHR43630">
    <property type="entry name" value="POLY-BETA-1,6-N-ACETYL-D-GLUCOSAMINE SYNTHASE"/>
    <property type="match status" value="1"/>
</dbReference>
<dbReference type="Gene3D" id="3.90.550.10">
    <property type="entry name" value="Spore Coat Polysaccharide Biosynthesis Protein SpsA, Chain A"/>
    <property type="match status" value="1"/>
</dbReference>
<gene>
    <name evidence="3" type="ORF">AWB68_04540</name>
</gene>
<dbReference type="AlphaFoldDB" id="A0A158JZ55"/>
<organism evidence="3 4">
    <name type="scientific">Caballeronia choica</name>
    <dbReference type="NCBI Taxonomy" id="326476"/>
    <lineage>
        <taxon>Bacteria</taxon>
        <taxon>Pseudomonadati</taxon>
        <taxon>Pseudomonadota</taxon>
        <taxon>Betaproteobacteria</taxon>
        <taxon>Burkholderiales</taxon>
        <taxon>Burkholderiaceae</taxon>
        <taxon>Caballeronia</taxon>
    </lineage>
</organism>
<dbReference type="EMBL" id="FCON02000055">
    <property type="protein sequence ID" value="SAL74136.1"/>
    <property type="molecule type" value="Genomic_DNA"/>
</dbReference>
<accession>A0A158JZ55</accession>
<proteinExistence type="inferred from homology"/>
<comment type="similarity">
    <text evidence="1">Belongs to the glycosyltransferase 2 family. WaaE/KdtX subfamily.</text>
</comment>
<name>A0A158JZ55_9BURK</name>
<dbReference type="Proteomes" id="UP000054770">
    <property type="component" value="Unassembled WGS sequence"/>
</dbReference>